<gene>
    <name evidence="2" type="ORF">HMPREF3195_00754</name>
</gene>
<sequence>MFGFFTDEKIRIINKLRHHKVMVPFSKINIFKEGLMNTLICYKKCTTCKAVEKLMKDQAIDYGIREIDKDNPTKDELKKWKEMSGLDLKRFFNTSGKIYKEMGLSKKLKDIPEDEQFDMLASDGMLVKRPILLLDDSRIFVGPDVKKYLLGELDEDK</sequence>
<comment type="similarity">
    <text evidence="1">Belongs to the ArsC family.</text>
</comment>
<dbReference type="NCBIfam" id="TIGR01617">
    <property type="entry name" value="arsC_related"/>
    <property type="match status" value="1"/>
</dbReference>
<dbReference type="PROSITE" id="PS51353">
    <property type="entry name" value="ARSC"/>
    <property type="match status" value="1"/>
</dbReference>
<dbReference type="eggNOG" id="COG1393">
    <property type="taxonomic scope" value="Bacteria"/>
</dbReference>
<dbReference type="PANTHER" id="PTHR30041">
    <property type="entry name" value="ARSENATE REDUCTASE"/>
    <property type="match status" value="1"/>
</dbReference>
<evidence type="ECO:0000313" key="3">
    <source>
        <dbReference type="Proteomes" id="UP000070326"/>
    </source>
</evidence>
<dbReference type="Gene3D" id="3.40.30.10">
    <property type="entry name" value="Glutaredoxin"/>
    <property type="match status" value="1"/>
</dbReference>
<dbReference type="SUPFAM" id="SSF52833">
    <property type="entry name" value="Thioredoxin-like"/>
    <property type="match status" value="1"/>
</dbReference>
<evidence type="ECO:0000313" key="2">
    <source>
        <dbReference type="EMBL" id="KXI13361.1"/>
    </source>
</evidence>
<accession>A0A135YVJ1</accession>
<dbReference type="InterPro" id="IPR006660">
    <property type="entry name" value="Arsenate_reductase-like"/>
</dbReference>
<dbReference type="AlphaFoldDB" id="A0A135YVJ1"/>
<name>A0A135YVJ1_9FIRM</name>
<evidence type="ECO:0000256" key="1">
    <source>
        <dbReference type="PROSITE-ProRule" id="PRU01282"/>
    </source>
</evidence>
<dbReference type="PATRIC" id="fig|1261.3.peg.1412"/>
<dbReference type="Pfam" id="PF03960">
    <property type="entry name" value="ArsC"/>
    <property type="match status" value="1"/>
</dbReference>
<dbReference type="STRING" id="1261.HMPREF3195_00754"/>
<dbReference type="InterPro" id="IPR036249">
    <property type="entry name" value="Thioredoxin-like_sf"/>
</dbReference>
<dbReference type="PANTHER" id="PTHR30041:SF8">
    <property type="entry name" value="PROTEIN YFFB"/>
    <property type="match status" value="1"/>
</dbReference>
<comment type="caution">
    <text evidence="2">The sequence shown here is derived from an EMBL/GenBank/DDBJ whole genome shotgun (WGS) entry which is preliminary data.</text>
</comment>
<dbReference type="InterPro" id="IPR006504">
    <property type="entry name" value="Tscrpt_reg_Spx/MgsR"/>
</dbReference>
<organism evidence="2 3">
    <name type="scientific">Peptostreptococcus anaerobius</name>
    <dbReference type="NCBI Taxonomy" id="1261"/>
    <lineage>
        <taxon>Bacteria</taxon>
        <taxon>Bacillati</taxon>
        <taxon>Bacillota</taxon>
        <taxon>Clostridia</taxon>
        <taxon>Peptostreptococcales</taxon>
        <taxon>Peptostreptococcaceae</taxon>
        <taxon>Peptostreptococcus</taxon>
    </lineage>
</organism>
<dbReference type="EMBL" id="LSQZ01000024">
    <property type="protein sequence ID" value="KXI13361.1"/>
    <property type="molecule type" value="Genomic_DNA"/>
</dbReference>
<reference evidence="2 3" key="1">
    <citation type="submission" date="2016-02" db="EMBL/GenBank/DDBJ databases">
        <authorList>
            <person name="Wen L."/>
            <person name="He K."/>
            <person name="Yang H."/>
        </authorList>
    </citation>
    <scope>NUCLEOTIDE SEQUENCE [LARGE SCALE GENOMIC DNA]</scope>
    <source>
        <strain evidence="2 3">MJR8628A</strain>
    </source>
</reference>
<proteinExistence type="inferred from homology"/>
<protein>
    <submittedName>
        <fullName evidence="2">ArsC family protein</fullName>
    </submittedName>
</protein>
<dbReference type="Proteomes" id="UP000070326">
    <property type="component" value="Unassembled WGS sequence"/>
</dbReference>